<feature type="domain" description="VOC" evidence="1">
    <location>
        <begin position="6"/>
        <end position="126"/>
    </location>
</feature>
<dbReference type="AlphaFoldDB" id="A0A1J5U043"/>
<proteinExistence type="predicted"/>
<dbReference type="PROSITE" id="PS51819">
    <property type="entry name" value="VOC"/>
    <property type="match status" value="1"/>
</dbReference>
<dbReference type="SUPFAM" id="SSF54593">
    <property type="entry name" value="Glyoxalase/Bleomycin resistance protein/Dihydroxybiphenyl dioxygenase"/>
    <property type="match status" value="1"/>
</dbReference>
<dbReference type="EMBL" id="MIYZ01000023">
    <property type="protein sequence ID" value="OIR22133.1"/>
    <property type="molecule type" value="Genomic_DNA"/>
</dbReference>
<evidence type="ECO:0000313" key="2">
    <source>
        <dbReference type="EMBL" id="OIR22133.1"/>
    </source>
</evidence>
<organism evidence="2 3">
    <name type="scientific">Marine Group III euryarchaeote CG-Epi2</name>
    <dbReference type="NCBI Taxonomy" id="1888996"/>
    <lineage>
        <taxon>Archaea</taxon>
        <taxon>Methanobacteriati</taxon>
        <taxon>Thermoplasmatota</taxon>
        <taxon>Thermoplasmata</taxon>
        <taxon>Candidatus Thermoprofundales</taxon>
    </lineage>
</organism>
<dbReference type="InterPro" id="IPR029068">
    <property type="entry name" value="Glyas_Bleomycin-R_OHBP_Dase"/>
</dbReference>
<dbReference type="InterPro" id="IPR037523">
    <property type="entry name" value="VOC_core"/>
</dbReference>
<dbReference type="PANTHER" id="PTHR39434">
    <property type="match status" value="1"/>
</dbReference>
<sequence>MRDPNNAFHLAIPCKDLEETVDFYENKLGCELRRKYDDRATFFFFGDQLVCHLSPDKIDLDPDPYPRHFGITFSNKEEFDLFVEHLLSKNIDFLQPINTRFEGMPEVHTTFFLKDPSNNILEFKFYPNKEMMY</sequence>
<reference evidence="2 3" key="1">
    <citation type="submission" date="2016-08" db="EMBL/GenBank/DDBJ databases">
        <title>New Insights into Marine Group III Euryarchaeota, from dark to light.</title>
        <authorList>
            <person name="Haro-Moreno J.M."/>
            <person name="Rodriguez-Valera F."/>
            <person name="Lopez-Garcia P."/>
            <person name="Moreira D."/>
            <person name="Martin-Cuadrado A.B."/>
        </authorList>
    </citation>
    <scope>NUCLEOTIDE SEQUENCE [LARGE SCALE GENOMIC DNA]</scope>
    <source>
        <strain evidence="2">CG-Epi2</strain>
    </source>
</reference>
<evidence type="ECO:0000313" key="3">
    <source>
        <dbReference type="Proteomes" id="UP000183615"/>
    </source>
</evidence>
<dbReference type="InterPro" id="IPR004360">
    <property type="entry name" value="Glyas_Fos-R_dOase_dom"/>
</dbReference>
<dbReference type="PANTHER" id="PTHR39434:SF1">
    <property type="entry name" value="VOC DOMAIN-CONTAINING PROTEIN"/>
    <property type="match status" value="1"/>
</dbReference>
<dbReference type="Proteomes" id="UP000183615">
    <property type="component" value="Unassembled WGS sequence"/>
</dbReference>
<dbReference type="Gene3D" id="3.10.180.10">
    <property type="entry name" value="2,3-Dihydroxybiphenyl 1,2-Dioxygenase, domain 1"/>
    <property type="match status" value="1"/>
</dbReference>
<accession>A0A1J5U043</accession>
<comment type="caution">
    <text evidence="2">The sequence shown here is derived from an EMBL/GenBank/DDBJ whole genome shotgun (WGS) entry which is preliminary data.</text>
</comment>
<evidence type="ECO:0000259" key="1">
    <source>
        <dbReference type="PROSITE" id="PS51819"/>
    </source>
</evidence>
<gene>
    <name evidence="2" type="ORF">BET99_01180</name>
</gene>
<name>A0A1J5U043_9ARCH</name>
<protein>
    <submittedName>
        <fullName evidence="2">Glyoxalase</fullName>
    </submittedName>
</protein>
<dbReference type="Pfam" id="PF00903">
    <property type="entry name" value="Glyoxalase"/>
    <property type="match status" value="1"/>
</dbReference>